<dbReference type="EMBL" id="MNZO01000020">
    <property type="protein sequence ID" value="OIP87395.1"/>
    <property type="molecule type" value="Genomic_DNA"/>
</dbReference>
<dbReference type="AlphaFoldDB" id="A0A1J5HSJ8"/>
<keyword evidence="1 5" id="KW-1003">Cell membrane</keyword>
<evidence type="ECO:0000256" key="6">
    <source>
        <dbReference type="PIRNR" id="PIRNR003101"/>
    </source>
</evidence>
<keyword evidence="4 5" id="KW-0131">Cell cycle</keyword>
<dbReference type="PIRSF" id="PIRSF003101">
    <property type="entry name" value="FtsA"/>
    <property type="match status" value="1"/>
</dbReference>
<dbReference type="CDD" id="cd24048">
    <property type="entry name" value="ASKHA_NBD_FtsA"/>
    <property type="match status" value="1"/>
</dbReference>
<dbReference type="PANTHER" id="PTHR32432">
    <property type="entry name" value="CELL DIVISION PROTEIN FTSA-RELATED"/>
    <property type="match status" value="1"/>
</dbReference>
<evidence type="ECO:0000256" key="5">
    <source>
        <dbReference type="HAMAP-Rule" id="MF_02033"/>
    </source>
</evidence>
<dbReference type="PANTHER" id="PTHR32432:SF4">
    <property type="entry name" value="CELL DIVISION PROTEIN FTSA"/>
    <property type="match status" value="1"/>
</dbReference>
<comment type="similarity">
    <text evidence="5 6">Belongs to the FtsA/MreB family.</text>
</comment>
<dbReference type="Gene3D" id="3.30.1490.110">
    <property type="match status" value="1"/>
</dbReference>
<evidence type="ECO:0000256" key="4">
    <source>
        <dbReference type="ARBA" id="ARBA00023306"/>
    </source>
</evidence>
<proteinExistence type="inferred from homology"/>
<reference evidence="8 9" key="1">
    <citation type="journal article" date="2016" name="Environ. Microbiol.">
        <title>Genomic resolution of a cold subsurface aquifer community provides metabolic insights for novel microbes adapted to high CO concentrations.</title>
        <authorList>
            <person name="Probst A.J."/>
            <person name="Castelle C.J."/>
            <person name="Singh A."/>
            <person name="Brown C.T."/>
            <person name="Anantharaman K."/>
            <person name="Sharon I."/>
            <person name="Hug L.A."/>
            <person name="Burstein D."/>
            <person name="Emerson J.B."/>
            <person name="Thomas B.C."/>
            <person name="Banfield J.F."/>
        </authorList>
    </citation>
    <scope>NUCLEOTIDE SEQUENCE [LARGE SCALE GENOMIC DNA]</scope>
    <source>
        <strain evidence="8">CG2_30_35_20</strain>
    </source>
</reference>
<comment type="function">
    <text evidence="5 6">Cell division protein that is involved in the assembly of the Z ring. May serve as a membrane anchor for the Z ring.</text>
</comment>
<dbReference type="InterPro" id="IPR050696">
    <property type="entry name" value="FtsA/MreB"/>
</dbReference>
<evidence type="ECO:0000256" key="3">
    <source>
        <dbReference type="ARBA" id="ARBA00023136"/>
    </source>
</evidence>
<dbReference type="GO" id="GO:0043093">
    <property type="term" value="P:FtsZ-dependent cytokinesis"/>
    <property type="evidence" value="ECO:0007669"/>
    <property type="project" value="UniProtKB-UniRule"/>
</dbReference>
<dbReference type="Pfam" id="PF14450">
    <property type="entry name" value="FtsA"/>
    <property type="match status" value="1"/>
</dbReference>
<dbReference type="GO" id="GO:0009898">
    <property type="term" value="C:cytoplasmic side of plasma membrane"/>
    <property type="evidence" value="ECO:0007669"/>
    <property type="project" value="UniProtKB-UniRule"/>
</dbReference>
<dbReference type="InterPro" id="IPR020823">
    <property type="entry name" value="Cell_div_FtsA"/>
</dbReference>
<dbReference type="NCBIfam" id="TIGR01174">
    <property type="entry name" value="ftsA"/>
    <property type="match status" value="1"/>
</dbReference>
<evidence type="ECO:0000313" key="8">
    <source>
        <dbReference type="EMBL" id="OIP87395.1"/>
    </source>
</evidence>
<keyword evidence="3 5" id="KW-0472">Membrane</keyword>
<organism evidence="8 9">
    <name type="scientific">Candidatus Shapirobacteria bacterium CG2_30_35_20</name>
    <dbReference type="NCBI Taxonomy" id="1805376"/>
    <lineage>
        <taxon>Bacteria</taxon>
        <taxon>Candidatus Shapironibacteriota</taxon>
    </lineage>
</organism>
<dbReference type="GO" id="GO:0032153">
    <property type="term" value="C:cell division site"/>
    <property type="evidence" value="ECO:0007669"/>
    <property type="project" value="UniProtKB-UniRule"/>
</dbReference>
<dbReference type="SMART" id="SM00842">
    <property type="entry name" value="FtsA"/>
    <property type="match status" value="1"/>
</dbReference>
<dbReference type="Pfam" id="PF02491">
    <property type="entry name" value="SHS2_FTSA"/>
    <property type="match status" value="1"/>
</dbReference>
<dbReference type="STRING" id="1805376.AUK05_01480"/>
<comment type="subunit">
    <text evidence="5">Self-interacts. Interacts with FtsZ.</text>
</comment>
<evidence type="ECO:0000256" key="1">
    <source>
        <dbReference type="ARBA" id="ARBA00022475"/>
    </source>
</evidence>
<protein>
    <recommendedName>
        <fullName evidence="5 6">Cell division protein FtsA</fullName>
    </recommendedName>
</protein>
<comment type="caution">
    <text evidence="8">The sequence shown here is derived from an EMBL/GenBank/DDBJ whole genome shotgun (WGS) entry which is preliminary data.</text>
</comment>
<accession>A0A1J5HSJ8</accession>
<dbReference type="SUPFAM" id="SSF53067">
    <property type="entry name" value="Actin-like ATPase domain"/>
    <property type="match status" value="2"/>
</dbReference>
<name>A0A1J5HSJ8_9BACT</name>
<dbReference type="Proteomes" id="UP000182344">
    <property type="component" value="Unassembled WGS sequence"/>
</dbReference>
<dbReference type="Gene3D" id="3.30.420.40">
    <property type="match status" value="2"/>
</dbReference>
<dbReference type="InterPro" id="IPR043129">
    <property type="entry name" value="ATPase_NBD"/>
</dbReference>
<sequence>MPHSQTISCLDIGTTKITTIVANLVDAKSTPNIIGVSSTTAKGFKKGQIINLEQASQTITESIESAERMANLEINQVFVSLTAPHFESINSHGVAAISNPNGEITQDDIFRAIEAAKAITLPPNKEIIHSIPRIFTVDGQDGVVDPIGMNGIRLEVDSHLILASTPAIKNLTKCLKDINIKIISLAYSGLTAGLACLSETENELGVALVDIGGYNTSVTIFIDNSPDCSFCLPVGANNITADLAIGLRLPLIDAEKIKIRLAQLADKKGFNDEIDLSNIGITTDNNKLSISSTVNGIIKPRIEEIIHLVWQEICNRGFQNLIPAGIVLTGGGAETIELKKIAQKIIPLPLRIGEPLKLNGLVDDIASPAYSSTIGSILFFQNSKQIPHTSNKKINIPFKQIFQKIKNFLAPLLP</sequence>
<evidence type="ECO:0000313" key="9">
    <source>
        <dbReference type="Proteomes" id="UP000182344"/>
    </source>
</evidence>
<gene>
    <name evidence="5" type="primary">ftsA</name>
    <name evidence="8" type="ORF">AUK05_01480</name>
</gene>
<dbReference type="InterPro" id="IPR003494">
    <property type="entry name" value="SHS2_FtsA"/>
</dbReference>
<feature type="domain" description="SHS2" evidence="7">
    <location>
        <begin position="7"/>
        <end position="196"/>
    </location>
</feature>
<dbReference type="HAMAP" id="MF_02033">
    <property type="entry name" value="FtsA"/>
    <property type="match status" value="1"/>
</dbReference>
<keyword evidence="2 5" id="KW-0132">Cell division</keyword>
<evidence type="ECO:0000259" key="7">
    <source>
        <dbReference type="SMART" id="SM00842"/>
    </source>
</evidence>
<evidence type="ECO:0000256" key="2">
    <source>
        <dbReference type="ARBA" id="ARBA00022618"/>
    </source>
</evidence>
<comment type="subcellular location">
    <subcellularLocation>
        <location evidence="5">Cell membrane</location>
        <topology evidence="5">Peripheral membrane protein</topology>
        <orientation evidence="5">Cytoplasmic side</orientation>
    </subcellularLocation>
    <text evidence="5">Localizes to the Z ring in an FtsZ-dependent manner. Targeted to the membrane through a conserved C-terminal amphipathic helix.</text>
</comment>